<feature type="transmembrane region" description="Helical" evidence="1">
    <location>
        <begin position="12"/>
        <end position="33"/>
    </location>
</feature>
<evidence type="ECO:0000313" key="2">
    <source>
        <dbReference type="EMBL" id="PQM26281.1"/>
    </source>
</evidence>
<protein>
    <submittedName>
        <fullName evidence="2">Low affinity iron permease family protein</fullName>
    </submittedName>
</protein>
<reference evidence="3" key="1">
    <citation type="submission" date="2017-11" db="EMBL/GenBank/DDBJ databases">
        <title>The complete genome sequence of Sphingopyxis pomeranensis sp. nov. strain WS5A3p.</title>
        <authorList>
            <person name="Kaminski M.A."/>
        </authorList>
    </citation>
    <scope>NUCLEOTIDE SEQUENCE [LARGE SCALE GENOMIC DNA]</scope>
    <source>
        <strain evidence="3">WS5A3p</strain>
    </source>
</reference>
<dbReference type="OrthoDB" id="119761at2"/>
<dbReference type="RefSeq" id="WP_105999658.1">
    <property type="nucleotide sequence ID" value="NZ_CM009578.1"/>
</dbReference>
<dbReference type="InterPro" id="IPR007251">
    <property type="entry name" value="Iron_permease_Fet4"/>
</dbReference>
<gene>
    <name evidence="2" type="ORF">CVO77_14565</name>
</gene>
<evidence type="ECO:0000256" key="1">
    <source>
        <dbReference type="SAM" id="Phobius"/>
    </source>
</evidence>
<name>A0A2S8B1I9_9SPHN</name>
<sequence length="136" mass="14902">MQHLFTRIASRAAHVMGQPVTFIVAAGLILLWAATGPLLQYSDTWQLIVNTATTVMTFLAVFLIQNSQNRDGAAMQAKLDEILRVLEQARNEFVGIEHLTEAEIENIRDALEADVTGNGDGNGALGTTVERLLKRL</sequence>
<dbReference type="EMBL" id="PHFW01000003">
    <property type="protein sequence ID" value="PQM26281.1"/>
    <property type="molecule type" value="Genomic_DNA"/>
</dbReference>
<keyword evidence="3" id="KW-1185">Reference proteome</keyword>
<dbReference type="Proteomes" id="UP000238954">
    <property type="component" value="Chromosome"/>
</dbReference>
<dbReference type="Pfam" id="PF04120">
    <property type="entry name" value="Iron_permease"/>
    <property type="match status" value="1"/>
</dbReference>
<organism evidence="2 3">
    <name type="scientific">Sphingopyxis lindanitolerans</name>
    <dbReference type="NCBI Taxonomy" id="2054227"/>
    <lineage>
        <taxon>Bacteria</taxon>
        <taxon>Pseudomonadati</taxon>
        <taxon>Pseudomonadota</taxon>
        <taxon>Alphaproteobacteria</taxon>
        <taxon>Sphingomonadales</taxon>
        <taxon>Sphingomonadaceae</taxon>
        <taxon>Sphingopyxis</taxon>
    </lineage>
</organism>
<evidence type="ECO:0000313" key="3">
    <source>
        <dbReference type="Proteomes" id="UP000238954"/>
    </source>
</evidence>
<proteinExistence type="predicted"/>
<keyword evidence="1" id="KW-1133">Transmembrane helix</keyword>
<dbReference type="GO" id="GO:0055085">
    <property type="term" value="P:transmembrane transport"/>
    <property type="evidence" value="ECO:0007669"/>
    <property type="project" value="InterPro"/>
</dbReference>
<feature type="transmembrane region" description="Helical" evidence="1">
    <location>
        <begin position="45"/>
        <end position="64"/>
    </location>
</feature>
<accession>A0A2S8B1I9</accession>
<keyword evidence="1" id="KW-0472">Membrane</keyword>
<keyword evidence="1" id="KW-0812">Transmembrane</keyword>
<dbReference type="AlphaFoldDB" id="A0A2S8B1I9"/>
<comment type="caution">
    <text evidence="2">The sequence shown here is derived from an EMBL/GenBank/DDBJ whole genome shotgun (WGS) entry which is preliminary data.</text>
</comment>